<reference evidence="4" key="2">
    <citation type="submission" date="2023-06" db="EMBL/GenBank/DDBJ databases">
        <authorList>
            <consortium name="Lawrence Berkeley National Laboratory"/>
            <person name="Haridas S."/>
            <person name="Hensen N."/>
            <person name="Bonometti L."/>
            <person name="Westerberg I."/>
            <person name="Brannstrom I.O."/>
            <person name="Guillou S."/>
            <person name="Cros-Aarteil S."/>
            <person name="Calhoun S."/>
            <person name="Kuo A."/>
            <person name="Mondo S."/>
            <person name="Pangilinan J."/>
            <person name="Riley R."/>
            <person name="Labutti K."/>
            <person name="Andreopoulos B."/>
            <person name="Lipzen A."/>
            <person name="Chen C."/>
            <person name="Yanf M."/>
            <person name="Daum C."/>
            <person name="Ng V."/>
            <person name="Clum A."/>
            <person name="Steindorff A."/>
            <person name="Ohm R."/>
            <person name="Martin F."/>
            <person name="Silar P."/>
            <person name="Natvig D."/>
            <person name="Lalanne C."/>
            <person name="Gautier V."/>
            <person name="Ament-Velasquez S.L."/>
            <person name="Kruys A."/>
            <person name="Hutchinson M.I."/>
            <person name="Powell A.J."/>
            <person name="Barry K."/>
            <person name="Miller A.N."/>
            <person name="Grigoriev I.V."/>
            <person name="Debuchy R."/>
            <person name="Gladieux P."/>
            <person name="Thoren M.H."/>
            <person name="Johannesson H."/>
        </authorList>
    </citation>
    <scope>NUCLEOTIDE SEQUENCE</scope>
    <source>
        <strain evidence="4">SMH4131-1</strain>
    </source>
</reference>
<dbReference type="SUPFAM" id="SSF50129">
    <property type="entry name" value="GroES-like"/>
    <property type="match status" value="1"/>
</dbReference>
<keyword evidence="5" id="KW-1185">Reference proteome</keyword>
<sequence length="384" mass="40037">MPSAHPSRKMVRQYVAPKKGGAFQVTSVPYPNPGPDELCIRNRAVALNHLDWKSLETGMMVKSWPAILGIDAAGVVEAVGDKVTAFKPGDAVMTIAGHSGPAGGFQEVTVVPSHFACRKPAAWTFAEAASVPICYITATAAIIKGLGTPLAHLEESVKPGPGPGPETPLRGEFNLDGTVITGSSANREENSTGKIQKPPNIESVLVLGGSSGVGASAIQLLRIALPNAKILSTNSPLHAGRLARLGATTCFNRDDPKLVAAIKQATPGGRGVDAIIDTVAAAQKRSELFDVLNPEGPKLYSHVLTSEEINVPDSVKSVDIYGRLAFEATGGGKDVMAKLVELVDAKTFKLPLRVEVVGKDLESIGPGLEKLKAGVSGTKLVVSL</sequence>
<protein>
    <submittedName>
        <fullName evidence="4">Chaperonin 10-like protein</fullName>
    </submittedName>
</protein>
<dbReference type="Proteomes" id="UP001286456">
    <property type="component" value="Unassembled WGS sequence"/>
</dbReference>
<organism evidence="4 5">
    <name type="scientific">Cercophora scortea</name>
    <dbReference type="NCBI Taxonomy" id="314031"/>
    <lineage>
        <taxon>Eukaryota</taxon>
        <taxon>Fungi</taxon>
        <taxon>Dikarya</taxon>
        <taxon>Ascomycota</taxon>
        <taxon>Pezizomycotina</taxon>
        <taxon>Sordariomycetes</taxon>
        <taxon>Sordariomycetidae</taxon>
        <taxon>Sordariales</taxon>
        <taxon>Lasiosphaeriaceae</taxon>
        <taxon>Cercophora</taxon>
    </lineage>
</organism>
<dbReference type="EMBL" id="JAUEPO010000002">
    <property type="protein sequence ID" value="KAK3331721.1"/>
    <property type="molecule type" value="Genomic_DNA"/>
</dbReference>
<comment type="caution">
    <text evidence="4">The sequence shown here is derived from an EMBL/GenBank/DDBJ whole genome shotgun (WGS) entry which is preliminary data.</text>
</comment>
<comment type="similarity">
    <text evidence="1">Belongs to the zinc-containing alcohol dehydrogenase family.</text>
</comment>
<keyword evidence="2" id="KW-0560">Oxidoreductase</keyword>
<dbReference type="Gene3D" id="3.90.180.10">
    <property type="entry name" value="Medium-chain alcohol dehydrogenases, catalytic domain"/>
    <property type="match status" value="1"/>
</dbReference>
<reference evidence="4" key="1">
    <citation type="journal article" date="2023" name="Mol. Phylogenet. Evol.">
        <title>Genome-scale phylogeny and comparative genomics of the fungal order Sordariales.</title>
        <authorList>
            <person name="Hensen N."/>
            <person name="Bonometti L."/>
            <person name="Westerberg I."/>
            <person name="Brannstrom I.O."/>
            <person name="Guillou S."/>
            <person name="Cros-Aarteil S."/>
            <person name="Calhoun S."/>
            <person name="Haridas S."/>
            <person name="Kuo A."/>
            <person name="Mondo S."/>
            <person name="Pangilinan J."/>
            <person name="Riley R."/>
            <person name="LaButti K."/>
            <person name="Andreopoulos B."/>
            <person name="Lipzen A."/>
            <person name="Chen C."/>
            <person name="Yan M."/>
            <person name="Daum C."/>
            <person name="Ng V."/>
            <person name="Clum A."/>
            <person name="Steindorff A."/>
            <person name="Ohm R.A."/>
            <person name="Martin F."/>
            <person name="Silar P."/>
            <person name="Natvig D.O."/>
            <person name="Lalanne C."/>
            <person name="Gautier V."/>
            <person name="Ament-Velasquez S.L."/>
            <person name="Kruys A."/>
            <person name="Hutchinson M.I."/>
            <person name="Powell A.J."/>
            <person name="Barry K."/>
            <person name="Miller A.N."/>
            <person name="Grigoriev I.V."/>
            <person name="Debuchy R."/>
            <person name="Gladieux P."/>
            <person name="Hiltunen Thoren M."/>
            <person name="Johannesson H."/>
        </authorList>
    </citation>
    <scope>NUCLEOTIDE SEQUENCE</scope>
    <source>
        <strain evidence="4">SMH4131-1</strain>
    </source>
</reference>
<dbReference type="SMART" id="SM00829">
    <property type="entry name" value="PKS_ER"/>
    <property type="match status" value="1"/>
</dbReference>
<dbReference type="CDD" id="cd08249">
    <property type="entry name" value="enoyl_reductase_like"/>
    <property type="match status" value="1"/>
</dbReference>
<proteinExistence type="inferred from homology"/>
<dbReference type="InterPro" id="IPR036291">
    <property type="entry name" value="NAD(P)-bd_dom_sf"/>
</dbReference>
<evidence type="ECO:0000256" key="1">
    <source>
        <dbReference type="ARBA" id="ARBA00008072"/>
    </source>
</evidence>
<dbReference type="InterPro" id="IPR011032">
    <property type="entry name" value="GroES-like_sf"/>
</dbReference>
<gene>
    <name evidence="4" type="ORF">B0T19DRAFT_490285</name>
</gene>
<dbReference type="AlphaFoldDB" id="A0AAE0IUT7"/>
<dbReference type="InterPro" id="IPR020843">
    <property type="entry name" value="ER"/>
</dbReference>
<evidence type="ECO:0000259" key="3">
    <source>
        <dbReference type="SMART" id="SM00829"/>
    </source>
</evidence>
<dbReference type="GO" id="GO:0016651">
    <property type="term" value="F:oxidoreductase activity, acting on NAD(P)H"/>
    <property type="evidence" value="ECO:0007669"/>
    <property type="project" value="InterPro"/>
</dbReference>
<name>A0AAE0IUT7_9PEZI</name>
<evidence type="ECO:0000313" key="4">
    <source>
        <dbReference type="EMBL" id="KAK3331721.1"/>
    </source>
</evidence>
<dbReference type="InterPro" id="IPR047122">
    <property type="entry name" value="Trans-enoyl_RdTase-like"/>
</dbReference>
<evidence type="ECO:0000313" key="5">
    <source>
        <dbReference type="Proteomes" id="UP001286456"/>
    </source>
</evidence>
<evidence type="ECO:0000256" key="2">
    <source>
        <dbReference type="ARBA" id="ARBA00023002"/>
    </source>
</evidence>
<accession>A0AAE0IUT7</accession>
<dbReference type="SUPFAM" id="SSF51735">
    <property type="entry name" value="NAD(P)-binding Rossmann-fold domains"/>
    <property type="match status" value="1"/>
</dbReference>
<dbReference type="PANTHER" id="PTHR45348">
    <property type="entry name" value="HYPOTHETICAL OXIDOREDUCTASE (EUROFUNG)"/>
    <property type="match status" value="1"/>
</dbReference>
<dbReference type="Pfam" id="PF08240">
    <property type="entry name" value="ADH_N"/>
    <property type="match status" value="1"/>
</dbReference>
<dbReference type="Gene3D" id="3.40.50.720">
    <property type="entry name" value="NAD(P)-binding Rossmann-like Domain"/>
    <property type="match status" value="1"/>
</dbReference>
<feature type="domain" description="Enoyl reductase (ER)" evidence="3">
    <location>
        <begin position="20"/>
        <end position="382"/>
    </location>
</feature>
<dbReference type="InterPro" id="IPR013154">
    <property type="entry name" value="ADH-like_N"/>
</dbReference>
<dbReference type="PANTHER" id="PTHR45348:SF2">
    <property type="entry name" value="ZINC-TYPE ALCOHOL DEHYDROGENASE-LIKE PROTEIN C2E1P3.01"/>
    <property type="match status" value="1"/>
</dbReference>